<evidence type="ECO:0000256" key="1">
    <source>
        <dbReference type="SAM" id="SignalP"/>
    </source>
</evidence>
<keyword evidence="1" id="KW-0732">Signal</keyword>
<feature type="chain" id="PRO_5038658029" evidence="1">
    <location>
        <begin position="19"/>
        <end position="194"/>
    </location>
</feature>
<evidence type="ECO:0000313" key="2">
    <source>
        <dbReference type="EMBL" id="HIR04734.1"/>
    </source>
</evidence>
<reference evidence="2" key="1">
    <citation type="submission" date="2020-10" db="EMBL/GenBank/DDBJ databases">
        <authorList>
            <person name="Gilroy R."/>
        </authorList>
    </citation>
    <scope>NUCLEOTIDE SEQUENCE</scope>
    <source>
        <strain evidence="2">CHK180-2868</strain>
    </source>
</reference>
<dbReference type="EMBL" id="DVGC01000008">
    <property type="protein sequence ID" value="HIR04734.1"/>
    <property type="molecule type" value="Genomic_DNA"/>
</dbReference>
<gene>
    <name evidence="2" type="ORF">IAB28_02030</name>
</gene>
<feature type="signal peptide" evidence="1">
    <location>
        <begin position="1"/>
        <end position="18"/>
    </location>
</feature>
<evidence type="ECO:0000313" key="3">
    <source>
        <dbReference type="Proteomes" id="UP000824250"/>
    </source>
</evidence>
<protein>
    <submittedName>
        <fullName evidence="2">Uncharacterized protein</fullName>
    </submittedName>
</protein>
<dbReference type="PROSITE" id="PS51257">
    <property type="entry name" value="PROKAR_LIPOPROTEIN"/>
    <property type="match status" value="1"/>
</dbReference>
<sequence length="194" mass="22588">MKRKIHLMFLLVTCGAMGVLSGCGMLSAPLSEDPWENGIMESIGLADMPQPNENFQVSCQTSEEDDIDSVTGEQYTEHKWKISFSELPYENYLAELYTYLADRCEPLYDENCQELEEIPYADQMSNNLMREAENLYGRDHTVPSCIHLNQYTPMVYEYEDQIYLIYPRQNYDEETIEAKIAINKIVYFGNKRKI</sequence>
<reference evidence="2" key="2">
    <citation type="journal article" date="2021" name="PeerJ">
        <title>Extensive microbial diversity within the chicken gut microbiome revealed by metagenomics and culture.</title>
        <authorList>
            <person name="Gilroy R."/>
            <person name="Ravi A."/>
            <person name="Getino M."/>
            <person name="Pursley I."/>
            <person name="Horton D.L."/>
            <person name="Alikhan N.F."/>
            <person name="Baker D."/>
            <person name="Gharbi K."/>
            <person name="Hall N."/>
            <person name="Watson M."/>
            <person name="Adriaenssens E.M."/>
            <person name="Foster-Nyarko E."/>
            <person name="Jarju S."/>
            <person name="Secka A."/>
            <person name="Antonio M."/>
            <person name="Oren A."/>
            <person name="Chaudhuri R.R."/>
            <person name="La Ragione R."/>
            <person name="Hildebrand F."/>
            <person name="Pallen M.J."/>
        </authorList>
    </citation>
    <scope>NUCLEOTIDE SEQUENCE</scope>
    <source>
        <strain evidence="2">CHK180-2868</strain>
    </source>
</reference>
<dbReference type="AlphaFoldDB" id="A0A9D1A2S9"/>
<comment type="caution">
    <text evidence="2">The sequence shown here is derived from an EMBL/GenBank/DDBJ whole genome shotgun (WGS) entry which is preliminary data.</text>
</comment>
<organism evidence="2 3">
    <name type="scientific">Candidatus Copromonas faecavium</name>
    <name type="common">nom. illeg.</name>
    <dbReference type="NCBI Taxonomy" id="2840740"/>
    <lineage>
        <taxon>Bacteria</taxon>
        <taxon>Bacillati</taxon>
        <taxon>Bacillota</taxon>
        <taxon>Clostridia</taxon>
        <taxon>Lachnospirales</taxon>
        <taxon>Lachnospiraceae</taxon>
        <taxon>Candidatus Copromonas (nom. illeg.)</taxon>
    </lineage>
</organism>
<proteinExistence type="predicted"/>
<accession>A0A9D1A2S9</accession>
<name>A0A9D1A2S9_9FIRM</name>
<dbReference type="Proteomes" id="UP000824250">
    <property type="component" value="Unassembled WGS sequence"/>
</dbReference>